<accession>A0AAQ3QA71</accession>
<proteinExistence type="predicted"/>
<sequence>MQMPFLLGFREEHLGKQPFAPREMTQPPFFLASEKSIAGSPLYSPALLGTVLYTVHTRHPLWLYLLRLDTQRGLLVLELELSLTDSYVSLQGALPVVPLLCDSTSEHVRR</sequence>
<protein>
    <submittedName>
        <fullName evidence="1">Uncharacterized protein</fullName>
    </submittedName>
</protein>
<evidence type="ECO:0000313" key="1">
    <source>
        <dbReference type="EMBL" id="WOL05166.1"/>
    </source>
</evidence>
<keyword evidence="2" id="KW-1185">Reference proteome</keyword>
<gene>
    <name evidence="1" type="ORF">Cni_G13892</name>
</gene>
<name>A0AAQ3QA71_9LILI</name>
<dbReference type="Proteomes" id="UP001327560">
    <property type="component" value="Chromosome 4"/>
</dbReference>
<reference evidence="1 2" key="1">
    <citation type="submission" date="2023-10" db="EMBL/GenBank/DDBJ databases">
        <title>Chromosome-scale genome assembly provides insights into flower coloration mechanisms of Canna indica.</title>
        <authorList>
            <person name="Li C."/>
        </authorList>
    </citation>
    <scope>NUCLEOTIDE SEQUENCE [LARGE SCALE GENOMIC DNA]</scope>
    <source>
        <tissue evidence="1">Flower</tissue>
    </source>
</reference>
<dbReference type="AlphaFoldDB" id="A0AAQ3QA71"/>
<evidence type="ECO:0000313" key="2">
    <source>
        <dbReference type="Proteomes" id="UP001327560"/>
    </source>
</evidence>
<organism evidence="1 2">
    <name type="scientific">Canna indica</name>
    <name type="common">Indian-shot</name>
    <dbReference type="NCBI Taxonomy" id="4628"/>
    <lineage>
        <taxon>Eukaryota</taxon>
        <taxon>Viridiplantae</taxon>
        <taxon>Streptophyta</taxon>
        <taxon>Embryophyta</taxon>
        <taxon>Tracheophyta</taxon>
        <taxon>Spermatophyta</taxon>
        <taxon>Magnoliopsida</taxon>
        <taxon>Liliopsida</taxon>
        <taxon>Zingiberales</taxon>
        <taxon>Cannaceae</taxon>
        <taxon>Canna</taxon>
    </lineage>
</organism>
<dbReference type="EMBL" id="CP136893">
    <property type="protein sequence ID" value="WOL05166.1"/>
    <property type="molecule type" value="Genomic_DNA"/>
</dbReference>